<dbReference type="GeneID" id="39978401"/>
<dbReference type="Pfam" id="PF00328">
    <property type="entry name" value="His_Phos_2"/>
    <property type="match status" value="1"/>
</dbReference>
<feature type="signal peptide" evidence="3">
    <location>
        <begin position="1"/>
        <end position="15"/>
    </location>
</feature>
<organism evidence="4 5">
    <name type="scientific">Cryptosporidium ubiquitum</name>
    <dbReference type="NCBI Taxonomy" id="857276"/>
    <lineage>
        <taxon>Eukaryota</taxon>
        <taxon>Sar</taxon>
        <taxon>Alveolata</taxon>
        <taxon>Apicomplexa</taxon>
        <taxon>Conoidasida</taxon>
        <taxon>Coccidia</taxon>
        <taxon>Eucoccidiorida</taxon>
        <taxon>Eimeriorina</taxon>
        <taxon>Cryptosporidiidae</taxon>
        <taxon>Cryptosporidium</taxon>
    </lineage>
</organism>
<feature type="transmembrane region" description="Helical" evidence="2">
    <location>
        <begin position="581"/>
        <end position="602"/>
    </location>
</feature>
<reference evidence="4 5" key="1">
    <citation type="submission" date="2016-10" db="EMBL/GenBank/DDBJ databases">
        <title>Reductive evolution of mitochondrial metabolism and differential evolution of invasion-related proteins in Cryptosporidium.</title>
        <authorList>
            <person name="Liu S."/>
            <person name="Roellig D.M."/>
            <person name="Guo Y."/>
            <person name="Li N."/>
            <person name="Frace M.A."/>
            <person name="Tang K."/>
            <person name="Zhang L."/>
            <person name="Feng Y."/>
            <person name="Xiao L."/>
        </authorList>
    </citation>
    <scope>NUCLEOTIDE SEQUENCE [LARGE SCALE GENOMIC DNA]</scope>
    <source>
        <strain evidence="4">39726</strain>
    </source>
</reference>
<dbReference type="GO" id="GO:0016791">
    <property type="term" value="F:phosphatase activity"/>
    <property type="evidence" value="ECO:0007669"/>
    <property type="project" value="TreeGrafter"/>
</dbReference>
<dbReference type="PANTHER" id="PTHR11567:SF202">
    <property type="entry name" value="LYSOPHOSPHATIDIC ACID PHOSPHATASE TYPE 6"/>
    <property type="match status" value="1"/>
</dbReference>
<keyword evidence="5" id="KW-1185">Reference proteome</keyword>
<dbReference type="AlphaFoldDB" id="A0A1J4MHG4"/>
<evidence type="ECO:0000256" key="2">
    <source>
        <dbReference type="SAM" id="Phobius"/>
    </source>
</evidence>
<dbReference type="SUPFAM" id="SSF53254">
    <property type="entry name" value="Phosphoglycerate mutase-like"/>
    <property type="match status" value="1"/>
</dbReference>
<gene>
    <name evidence="4" type="ORF">cubi_01610</name>
</gene>
<evidence type="ECO:0000256" key="3">
    <source>
        <dbReference type="SAM" id="SignalP"/>
    </source>
</evidence>
<name>A0A1J4MHG4_9CRYT</name>
<protein>
    <submittedName>
        <fullName evidence="4">Uncharacterized protein</fullName>
    </submittedName>
</protein>
<dbReference type="Proteomes" id="UP000186176">
    <property type="component" value="Unassembled WGS sequence"/>
</dbReference>
<sequence length="624" mass="72179">MRKAIFLIFLRLVGGVIRKGEKNHDYSFNTDTLDSNIINNSQQLNEYVNPANIQYCADTSNFEKMRRIPKVNDTELFNQMNLIQVQLITRHGARTPIKSVKCWEGFYQSWNCDDLTTLFQTSAFHKNTETQTLKFSKHYIKEWEKNLNGTCKMGQLILQGYEQHRINGKLLAEAYFKEGENLVTRSRFKIDFNLRDEIYIRSSDLQRTIMSASALITSLLEEIFGKEETFQNIESLPIHTLDILSDYLFSNKNIVDNSRDLRRLFNSKKFQELIGNHTSLYMELYENAKVKNIRSLWPFDLIDCILTSLCTGNYNKLPAAFFKNNLLERTISAVEKEVSAVYNWDNSIISKYDIGRFLLEIVNYILDVILFTEKKNDEFLNISVLCSNTKEMNDNNLQEIPYLLNLLCNKYESYYAINNGEINIKVPKFILFSGHDTTIIPTLASLDIWDGHWPPYASTLIIEVYYNPFIKKESIGDFSTDQSRLESSQSILPYYIRLLYNGVVLTGKLKGCNGNEICHVSNLFLASKFASLNKIKKDLAVNSTKRSDKFSNKSLSHANNSNQKSKKFDVNSSNGIYNKSYSHYFFSFLLGALTSFLVMFLIKKLNLLRSIFKDFDLSTNAQIN</sequence>
<dbReference type="InterPro" id="IPR050645">
    <property type="entry name" value="Histidine_acid_phosphatase"/>
</dbReference>
<comment type="caution">
    <text evidence="4">The sequence shown here is derived from an EMBL/GenBank/DDBJ whole genome shotgun (WGS) entry which is preliminary data.</text>
</comment>
<dbReference type="EMBL" id="LRBP01000025">
    <property type="protein sequence ID" value="OII72277.1"/>
    <property type="molecule type" value="Genomic_DNA"/>
</dbReference>
<keyword evidence="2" id="KW-1133">Transmembrane helix</keyword>
<dbReference type="PANTHER" id="PTHR11567">
    <property type="entry name" value="ACID PHOSPHATASE-RELATED"/>
    <property type="match status" value="1"/>
</dbReference>
<keyword evidence="3" id="KW-0732">Signal</keyword>
<keyword evidence="2" id="KW-0812">Transmembrane</keyword>
<dbReference type="InterPro" id="IPR029033">
    <property type="entry name" value="His_PPase_superfam"/>
</dbReference>
<dbReference type="OrthoDB" id="10257284at2759"/>
<dbReference type="RefSeq" id="XP_028873849.1">
    <property type="nucleotide sequence ID" value="XM_029018622.1"/>
</dbReference>
<keyword evidence="2" id="KW-0472">Membrane</keyword>
<evidence type="ECO:0000313" key="5">
    <source>
        <dbReference type="Proteomes" id="UP000186176"/>
    </source>
</evidence>
<dbReference type="Gene3D" id="3.40.50.1240">
    <property type="entry name" value="Phosphoglycerate mutase-like"/>
    <property type="match status" value="1"/>
</dbReference>
<feature type="chain" id="PRO_5013017982" evidence="3">
    <location>
        <begin position="16"/>
        <end position="624"/>
    </location>
</feature>
<dbReference type="VEuPathDB" id="CryptoDB:cubi_01610"/>
<evidence type="ECO:0000256" key="1">
    <source>
        <dbReference type="ARBA" id="ARBA00005375"/>
    </source>
</evidence>
<dbReference type="PROSITE" id="PS00616">
    <property type="entry name" value="HIS_ACID_PHOSPHAT_1"/>
    <property type="match status" value="1"/>
</dbReference>
<evidence type="ECO:0000313" key="4">
    <source>
        <dbReference type="EMBL" id="OII72277.1"/>
    </source>
</evidence>
<proteinExistence type="inferred from homology"/>
<dbReference type="InterPro" id="IPR000560">
    <property type="entry name" value="His_Pase_clade-2"/>
</dbReference>
<accession>A0A1J4MHG4</accession>
<comment type="similarity">
    <text evidence="1">Belongs to the histidine acid phosphatase family.</text>
</comment>
<dbReference type="InterPro" id="IPR033379">
    <property type="entry name" value="Acid_Pase_AS"/>
</dbReference>
<dbReference type="CDD" id="cd07061">
    <property type="entry name" value="HP_HAP_like"/>
    <property type="match status" value="1"/>
</dbReference>